<dbReference type="GO" id="GO:0043190">
    <property type="term" value="C:ATP-binding cassette (ABC) transporter complex"/>
    <property type="evidence" value="ECO:0007669"/>
    <property type="project" value="InterPro"/>
</dbReference>
<keyword evidence="2" id="KW-0472">Membrane</keyword>
<dbReference type="EMBL" id="FNVU01000001">
    <property type="protein sequence ID" value="SEF57667.1"/>
    <property type="molecule type" value="Genomic_DNA"/>
</dbReference>
<evidence type="ECO:0000313" key="3">
    <source>
        <dbReference type="EMBL" id="SEF57667.1"/>
    </source>
</evidence>
<dbReference type="InterPro" id="IPR030802">
    <property type="entry name" value="Permease_MalE"/>
</dbReference>
<keyword evidence="2" id="KW-1133">Transmembrane helix</keyword>
<dbReference type="PANTHER" id="PTHR30188">
    <property type="entry name" value="ABC TRANSPORTER PERMEASE PROTEIN-RELATED"/>
    <property type="match status" value="1"/>
</dbReference>
<evidence type="ECO:0000313" key="4">
    <source>
        <dbReference type="Proteomes" id="UP000236754"/>
    </source>
</evidence>
<dbReference type="OrthoDB" id="3745645at2"/>
<keyword evidence="4" id="KW-1185">Reference proteome</keyword>
<dbReference type="GO" id="GO:0005548">
    <property type="term" value="F:phospholipid transporter activity"/>
    <property type="evidence" value="ECO:0007669"/>
    <property type="project" value="TreeGrafter"/>
</dbReference>
<feature type="transmembrane region" description="Helical" evidence="2">
    <location>
        <begin position="176"/>
        <end position="197"/>
    </location>
</feature>
<feature type="compositionally biased region" description="Basic and acidic residues" evidence="1">
    <location>
        <begin position="1"/>
        <end position="13"/>
    </location>
</feature>
<feature type="transmembrane region" description="Helical" evidence="2">
    <location>
        <begin position="269"/>
        <end position="287"/>
    </location>
</feature>
<dbReference type="AlphaFoldDB" id="A0A1H5T6N9"/>
<feature type="transmembrane region" description="Helical" evidence="2">
    <location>
        <begin position="66"/>
        <end position="90"/>
    </location>
</feature>
<feature type="transmembrane region" description="Helical" evidence="2">
    <location>
        <begin position="127"/>
        <end position="146"/>
    </location>
</feature>
<dbReference type="PANTHER" id="PTHR30188:SF13">
    <property type="entry name" value="CONSERVED HYPOTHETICAL INTEGRAL MEMBRANE PROTEIN YRBE3B"/>
    <property type="match status" value="1"/>
</dbReference>
<keyword evidence="2" id="KW-0812">Transmembrane</keyword>
<accession>A0A1H5T6N9</accession>
<gene>
    <name evidence="3" type="ORF">SAMN05216223_101388</name>
</gene>
<name>A0A1H5T6N9_9ACTN</name>
<evidence type="ECO:0000256" key="2">
    <source>
        <dbReference type="SAM" id="Phobius"/>
    </source>
</evidence>
<proteinExistence type="predicted"/>
<feature type="transmembrane region" description="Helical" evidence="2">
    <location>
        <begin position="226"/>
        <end position="249"/>
    </location>
</feature>
<dbReference type="Proteomes" id="UP000236754">
    <property type="component" value="Unassembled WGS sequence"/>
</dbReference>
<organism evidence="3 4">
    <name type="scientific">Actinacidiphila yanglinensis</name>
    <dbReference type="NCBI Taxonomy" id="310779"/>
    <lineage>
        <taxon>Bacteria</taxon>
        <taxon>Bacillati</taxon>
        <taxon>Actinomycetota</taxon>
        <taxon>Actinomycetes</taxon>
        <taxon>Kitasatosporales</taxon>
        <taxon>Streptomycetaceae</taxon>
        <taxon>Actinacidiphila</taxon>
    </lineage>
</organism>
<evidence type="ECO:0000256" key="1">
    <source>
        <dbReference type="SAM" id="MobiDB-lite"/>
    </source>
</evidence>
<reference evidence="3 4" key="1">
    <citation type="submission" date="2016-10" db="EMBL/GenBank/DDBJ databases">
        <authorList>
            <person name="de Groot N.N."/>
        </authorList>
    </citation>
    <scope>NUCLEOTIDE SEQUENCE [LARGE SCALE GENOMIC DNA]</scope>
    <source>
        <strain evidence="3 4">CGMCC 4.2023</strain>
    </source>
</reference>
<feature type="region of interest" description="Disordered" evidence="1">
    <location>
        <begin position="1"/>
        <end position="24"/>
    </location>
</feature>
<dbReference type="RefSeq" id="WP_103883780.1">
    <property type="nucleotide sequence ID" value="NZ_FNVU01000001.1"/>
</dbReference>
<sequence length="295" mass="31531">MALLDKDAPRPEPPDPPASPRRLPRPHADRWLHWLDETGDHLLFHIKAVLWVPRTLRRYLREVQRLLAEVAFGSGGLSVIGGTVGVMIGMTLATGTVVGLQGYAAMNELGTTAFTGFISAYFNTREIAPLVAGLALSATVGAGFTAQLGAMRINEEVDALEGMGVRSLPYLVTTRIIAGVVAIIPLYGVGLLSSYAASRLVTVWFNGQSAGTYDHYFNLFLAPEDVLLSTLKVLIFSVVVILAHCYYGYTAKGGPAGVGIAVGRSVRNAIVIISLTDFFLSLALWGATTTVRVTG</sequence>
<protein>
    <submittedName>
        <fullName evidence="3">Phospholipid/cholesterol/gamma-HCH transport system permease protein</fullName>
    </submittedName>
</protein>
<dbReference type="Pfam" id="PF02405">
    <property type="entry name" value="MlaE"/>
    <property type="match status" value="1"/>
</dbReference>